<keyword evidence="2" id="KW-0503">Monooxygenase</keyword>
<dbReference type="PANTHER" id="PTHR46696">
    <property type="entry name" value="P450, PUTATIVE (EUROFUNG)-RELATED"/>
    <property type="match status" value="1"/>
</dbReference>
<dbReference type="AlphaFoldDB" id="A0A0B1ZMP0"/>
<dbReference type="CDD" id="cd00302">
    <property type="entry name" value="cytochrome_P450"/>
    <property type="match status" value="1"/>
</dbReference>
<dbReference type="GO" id="GO:0005506">
    <property type="term" value="F:iron ion binding"/>
    <property type="evidence" value="ECO:0007669"/>
    <property type="project" value="InterPro"/>
</dbReference>
<dbReference type="OrthoDB" id="54272at2"/>
<evidence type="ECO:0000313" key="4">
    <source>
        <dbReference type="Proteomes" id="UP000031057"/>
    </source>
</evidence>
<keyword evidence="2" id="KW-0349">Heme</keyword>
<dbReference type="PANTHER" id="PTHR46696:SF1">
    <property type="entry name" value="CYTOCHROME P450 YJIB-RELATED"/>
    <property type="match status" value="1"/>
</dbReference>
<evidence type="ECO:0000256" key="1">
    <source>
        <dbReference type="ARBA" id="ARBA00010617"/>
    </source>
</evidence>
<dbReference type="GO" id="GO:0020037">
    <property type="term" value="F:heme binding"/>
    <property type="evidence" value="ECO:0007669"/>
    <property type="project" value="InterPro"/>
</dbReference>
<dbReference type="PROSITE" id="PS00086">
    <property type="entry name" value="CYTOCHROME_P450"/>
    <property type="match status" value="1"/>
</dbReference>
<dbReference type="STRING" id="1348853.LK12_16680"/>
<dbReference type="InterPro" id="IPR001128">
    <property type="entry name" value="Cyt_P450"/>
</dbReference>
<keyword evidence="2" id="KW-0479">Metal-binding</keyword>
<reference evidence="3 4" key="1">
    <citation type="submission" date="2014-10" db="EMBL/GenBank/DDBJ databases">
        <title>Genome sequence of Novosphingobium malaysiense MUSC 273(T).</title>
        <authorList>
            <person name="Lee L.-H."/>
        </authorList>
    </citation>
    <scope>NUCLEOTIDE SEQUENCE [LARGE SCALE GENOMIC DNA]</scope>
    <source>
        <strain evidence="3 4">MUSC 273</strain>
    </source>
</reference>
<dbReference type="InterPro" id="IPR017972">
    <property type="entry name" value="Cyt_P450_CS"/>
</dbReference>
<dbReference type="SUPFAM" id="SSF48264">
    <property type="entry name" value="Cytochrome P450"/>
    <property type="match status" value="1"/>
</dbReference>
<dbReference type="PRINTS" id="PR00359">
    <property type="entry name" value="BP450"/>
</dbReference>
<dbReference type="Gene3D" id="1.10.630.10">
    <property type="entry name" value="Cytochrome P450"/>
    <property type="match status" value="1"/>
</dbReference>
<name>A0A0B1ZMP0_9SPHN</name>
<comment type="similarity">
    <text evidence="1 2">Belongs to the cytochrome P450 family.</text>
</comment>
<dbReference type="GO" id="GO:0016705">
    <property type="term" value="F:oxidoreductase activity, acting on paired donors, with incorporation or reduction of molecular oxygen"/>
    <property type="evidence" value="ECO:0007669"/>
    <property type="project" value="InterPro"/>
</dbReference>
<evidence type="ECO:0000313" key="3">
    <source>
        <dbReference type="EMBL" id="KHK90448.1"/>
    </source>
</evidence>
<dbReference type="GO" id="GO:0004497">
    <property type="term" value="F:monooxygenase activity"/>
    <property type="evidence" value="ECO:0007669"/>
    <property type="project" value="UniProtKB-KW"/>
</dbReference>
<keyword evidence="2" id="KW-0408">Iron</keyword>
<dbReference type="InterPro" id="IPR036396">
    <property type="entry name" value="Cyt_P450_sf"/>
</dbReference>
<evidence type="ECO:0000256" key="2">
    <source>
        <dbReference type="RuleBase" id="RU000461"/>
    </source>
</evidence>
<gene>
    <name evidence="3" type="ORF">LK12_16680</name>
</gene>
<dbReference type="Proteomes" id="UP000031057">
    <property type="component" value="Unassembled WGS sequence"/>
</dbReference>
<comment type="caution">
    <text evidence="3">The sequence shown here is derived from an EMBL/GenBank/DDBJ whole genome shotgun (WGS) entry which is preliminary data.</text>
</comment>
<dbReference type="Pfam" id="PF00067">
    <property type="entry name" value="p450"/>
    <property type="match status" value="1"/>
</dbReference>
<keyword evidence="4" id="KW-1185">Reference proteome</keyword>
<organism evidence="3 4">
    <name type="scientific">Novosphingobium malaysiense</name>
    <dbReference type="NCBI Taxonomy" id="1348853"/>
    <lineage>
        <taxon>Bacteria</taxon>
        <taxon>Pseudomonadati</taxon>
        <taxon>Pseudomonadota</taxon>
        <taxon>Alphaproteobacteria</taxon>
        <taxon>Sphingomonadales</taxon>
        <taxon>Sphingomonadaceae</taxon>
        <taxon>Novosphingobium</taxon>
    </lineage>
</organism>
<keyword evidence="2" id="KW-0560">Oxidoreductase</keyword>
<accession>A0A0B1ZMP0</accession>
<proteinExistence type="inferred from homology"/>
<protein>
    <submittedName>
        <fullName evidence="3">Cytochrome P450</fullName>
    </submittedName>
</protein>
<sequence length="396" mass="44643">MDNGRDDRKSGALAAANIKPRNGARTIGRYTAGRDILRSTKVRQAGAIDADERSTADPDKTSFFFLDGEEHRKRRGSVAGLFAPKAIVTRHQAVMERTMEAILADLQRTGRGVLDEMSWRMAVDVAAEIIGLTESDSNVDLAHRVRAVLDNSFDRKTGLLNSLIFNAKMAVRVSKLWKQDILPAVKARRTKPKDDVITYMVQHRYSKNRMIMECLAYGGAGMMTTREFICMCAWHLFEKPDLLRKFLEDGEAMQFAILEEILRLEPVVSILHRRVAEPCQDTDGAEYEAGDLVAINIREGNRDEAVTGVCPHAIDADRAKRNKAMGSYLSFGDGPHRCPGAQVALHETRIFLDRLFRKPGIRMEREPQMTWNSYLQGYELRGAIVVCERRNQHHSA</sequence>
<dbReference type="InterPro" id="IPR002397">
    <property type="entry name" value="Cyt_P450_B"/>
</dbReference>
<dbReference type="EMBL" id="JTDI01000005">
    <property type="protein sequence ID" value="KHK90448.1"/>
    <property type="molecule type" value="Genomic_DNA"/>
</dbReference>